<evidence type="ECO:0000256" key="4">
    <source>
        <dbReference type="SAM" id="SignalP"/>
    </source>
</evidence>
<evidence type="ECO:0000256" key="3">
    <source>
        <dbReference type="ARBA" id="ARBA00023157"/>
    </source>
</evidence>
<dbReference type="EMBL" id="MW575054">
    <property type="protein sequence ID" value="QSI83958.1"/>
    <property type="molecule type" value="mRNA"/>
</dbReference>
<accession>A0A898IN63</accession>
<keyword evidence="4" id="KW-0732">Signal</keyword>
<keyword evidence="2" id="KW-0964">Secreted</keyword>
<comment type="subcellular location">
    <subcellularLocation>
        <location evidence="1">Secreted</location>
    </subcellularLocation>
</comment>
<protein>
    <submittedName>
        <fullName evidence="5">Three-finger toxin</fullName>
    </submittedName>
</protein>
<feature type="signal peptide" evidence="4">
    <location>
        <begin position="1"/>
        <end position="21"/>
    </location>
</feature>
<evidence type="ECO:0000313" key="5">
    <source>
        <dbReference type="EMBL" id="QSI83958.1"/>
    </source>
</evidence>
<dbReference type="Gene3D" id="2.10.60.10">
    <property type="entry name" value="CD59"/>
    <property type="match status" value="1"/>
</dbReference>
<dbReference type="InterPro" id="IPR045860">
    <property type="entry name" value="Snake_toxin-like_sf"/>
</dbReference>
<sequence>MKTLLLTLVVVTILCLDLGNTLKCYYTGIGKVYMTCPKEQNICYYGRIKKLFQYRGCAKKCPEGPGYVCCNTDYCNK</sequence>
<reference evidence="5" key="1">
    <citation type="journal article" name="Toxins">
        <title>Electric Blue: Molecular Evolution of Three-Finger Toxins in the Long-Glanded Coral Snake Species Calliophis bivirgatus.</title>
        <authorList>
            <person name="Dashevsky D."/>
            <person name="Rokyta D."/>
            <person name="Frank N."/>
            <person name="Nouwens A."/>
            <person name="Fry B.G."/>
        </authorList>
    </citation>
    <scope>NUCLEOTIDE SEQUENCE</scope>
    <source>
        <tissue evidence="5">Venom gland</tissue>
    </source>
</reference>
<feature type="chain" id="PRO_5032476050" evidence="4">
    <location>
        <begin position="22"/>
        <end position="77"/>
    </location>
</feature>
<dbReference type="AlphaFoldDB" id="A0A898IN63"/>
<dbReference type="SUPFAM" id="SSF57302">
    <property type="entry name" value="Snake toxin-like"/>
    <property type="match status" value="1"/>
</dbReference>
<evidence type="ECO:0000256" key="1">
    <source>
        <dbReference type="ARBA" id="ARBA00004613"/>
    </source>
</evidence>
<proteinExistence type="evidence at transcript level"/>
<organism evidence="5">
    <name type="scientific">Calliophis bivirgatus</name>
    <name type="common">Blue Malaysian coral snake</name>
    <name type="synonym">Maticora bivirgata</name>
    <dbReference type="NCBI Taxonomy" id="8633"/>
    <lineage>
        <taxon>Eukaryota</taxon>
        <taxon>Metazoa</taxon>
        <taxon>Chordata</taxon>
        <taxon>Craniata</taxon>
        <taxon>Vertebrata</taxon>
        <taxon>Euteleostomi</taxon>
        <taxon>Lepidosauria</taxon>
        <taxon>Squamata</taxon>
        <taxon>Bifurcata</taxon>
        <taxon>Unidentata</taxon>
        <taxon>Episquamata</taxon>
        <taxon>Toxicofera</taxon>
        <taxon>Serpentes</taxon>
        <taxon>Colubroidea</taxon>
        <taxon>Elapidae</taxon>
        <taxon>Elapinae</taxon>
        <taxon>Calliophis</taxon>
    </lineage>
</organism>
<keyword evidence="3" id="KW-1015">Disulfide bond</keyword>
<dbReference type="GO" id="GO:0005576">
    <property type="term" value="C:extracellular region"/>
    <property type="evidence" value="ECO:0007669"/>
    <property type="project" value="UniProtKB-SubCell"/>
</dbReference>
<evidence type="ECO:0000256" key="2">
    <source>
        <dbReference type="ARBA" id="ARBA00022525"/>
    </source>
</evidence>
<name>A0A898IN63_CALBG</name>